<name>A0A0F7YWI7_CHLPN</name>
<accession>A0A0F7YWI7</accession>
<protein>
    <submittedName>
        <fullName evidence="1">Uncharacterized protein</fullName>
    </submittedName>
</protein>
<gene>
    <name evidence="1" type="ORF">BN1224_YK41_AM_00070</name>
</gene>
<organism evidence="1">
    <name type="scientific">Chlamydia pneumoniae</name>
    <name type="common">Chlamydophila pneumoniae</name>
    <dbReference type="NCBI Taxonomy" id="83558"/>
    <lineage>
        <taxon>Bacteria</taxon>
        <taxon>Pseudomonadati</taxon>
        <taxon>Chlamydiota</taxon>
        <taxon>Chlamydiia</taxon>
        <taxon>Chlamydiales</taxon>
        <taxon>Chlamydiaceae</taxon>
        <taxon>Chlamydia/Chlamydophila group</taxon>
        <taxon>Chlamydia</taxon>
    </lineage>
</organism>
<proteinExistence type="predicted"/>
<reference evidence="1" key="1">
    <citation type="submission" date="2015-05" db="EMBL/GenBank/DDBJ databases">
        <authorList>
            <person name="Rattei Thomas"/>
        </authorList>
    </citation>
    <scope>NUCLEOTIDE SEQUENCE</scope>
    <source>
        <strain evidence="1">YK41</strain>
    </source>
</reference>
<dbReference type="EMBL" id="LN849020">
    <property type="protein sequence ID" value="CRI72798.1"/>
    <property type="molecule type" value="Genomic_DNA"/>
</dbReference>
<sequence>MLEDIHFLIKFKKIFLAKISYLYFLHNTLFFNLDLCFLEENKDLHNQVNQT</sequence>
<dbReference type="AlphaFoldDB" id="A0A0F7YWI7"/>
<evidence type="ECO:0000313" key="1">
    <source>
        <dbReference type="EMBL" id="CRI72798.1"/>
    </source>
</evidence>